<evidence type="ECO:0000313" key="1">
    <source>
        <dbReference type="EMBL" id="KAK7856724.1"/>
    </source>
</evidence>
<sequence>MLSVYFPLSIPTCEAISLEKKNLDELLFNWRDALLYAFGALSASCHAAISTGDPASPNAILSMVSSACTKKSKEIHEAGFSCLEQISIV</sequence>
<reference evidence="1" key="1">
    <citation type="submission" date="2017-12" db="EMBL/GenBank/DDBJ databases">
        <authorList>
            <person name="Barbosa P."/>
            <person name="Usie A."/>
            <person name="Ramos A.M."/>
        </authorList>
    </citation>
    <scope>NUCLEOTIDE SEQUENCE</scope>
    <source>
        <strain evidence="1">HL8</strain>
        <tissue evidence="1">Leaves</tissue>
    </source>
</reference>
<name>A0AAW0M0U8_QUESU</name>
<dbReference type="AlphaFoldDB" id="A0AAW0M0U8"/>
<comment type="caution">
    <text evidence="1">The sequence shown here is derived from an EMBL/GenBank/DDBJ whole genome shotgun (WGS) entry which is preliminary data.</text>
</comment>
<reference evidence="1" key="2">
    <citation type="journal article" date="2018" name="Sci. Data">
        <title>The draft genome sequence of cork oak.</title>
        <authorList>
            <person name="Ramos A.M."/>
            <person name="Usie A."/>
            <person name="Barbosa P."/>
            <person name="Barros P.M."/>
            <person name="Capote T."/>
            <person name="Chaves I."/>
            <person name="Simoes F."/>
            <person name="Abreu I."/>
            <person name="Carrasquinho I."/>
            <person name="Faro C."/>
            <person name="Guimaraes J.B."/>
            <person name="Mendonca D."/>
            <person name="Nobrega F."/>
            <person name="Rodrigues L."/>
            <person name="Saibo N.J.M."/>
            <person name="Varela M.C."/>
            <person name="Egas C."/>
            <person name="Matos J."/>
            <person name="Miguel C.M."/>
            <person name="Oliveira M.M."/>
            <person name="Ricardo C.P."/>
            <person name="Goncalves S."/>
        </authorList>
    </citation>
    <scope>NUCLEOTIDE SEQUENCE [LARGE SCALE GENOMIC DNA]</scope>
    <source>
        <strain evidence="1">HL8</strain>
    </source>
</reference>
<reference evidence="1" key="3">
    <citation type="submission" date="2023-07" db="EMBL/GenBank/DDBJ databases">
        <title>An improved reference 1 genome and first organelle genomes of Quercus suber.</title>
        <authorList>
            <consortium name="Genosuber Consortium"/>
            <person name="Usie A."/>
            <person name="Serra O."/>
            <person name="Barros P."/>
        </authorList>
    </citation>
    <scope>NUCLEOTIDE SEQUENCE</scope>
    <source>
        <strain evidence="1">HL8</strain>
        <tissue evidence="1">Leaves</tissue>
    </source>
</reference>
<accession>A0AAW0M0U8</accession>
<protein>
    <submittedName>
        <fullName evidence="1">Uncharacterized protein</fullName>
    </submittedName>
</protein>
<organism evidence="1">
    <name type="scientific">Quercus suber</name>
    <name type="common">Cork oak</name>
    <dbReference type="NCBI Taxonomy" id="58331"/>
    <lineage>
        <taxon>Eukaryota</taxon>
        <taxon>Viridiplantae</taxon>
        <taxon>Streptophyta</taxon>
        <taxon>Embryophyta</taxon>
        <taxon>Tracheophyta</taxon>
        <taxon>Spermatophyta</taxon>
        <taxon>Magnoliopsida</taxon>
        <taxon>eudicotyledons</taxon>
        <taxon>Gunneridae</taxon>
        <taxon>Pentapetalae</taxon>
        <taxon>rosids</taxon>
        <taxon>fabids</taxon>
        <taxon>Fagales</taxon>
        <taxon>Fagaceae</taxon>
        <taxon>Quercus</taxon>
    </lineage>
</organism>
<dbReference type="EMBL" id="PKMF04000034">
    <property type="protein sequence ID" value="KAK7856724.1"/>
    <property type="molecule type" value="Genomic_DNA"/>
</dbReference>
<proteinExistence type="predicted"/>
<gene>
    <name evidence="1" type="ORF">CFP56_022103</name>
</gene>